<accession>A0A7C4BB98</accession>
<evidence type="ECO:0000256" key="1">
    <source>
        <dbReference type="ARBA" id="ARBA00022833"/>
    </source>
</evidence>
<dbReference type="InterPro" id="IPR007808">
    <property type="entry name" value="Elf1"/>
</dbReference>
<dbReference type="Gene3D" id="2.20.25.190">
    <property type="match status" value="1"/>
</dbReference>
<keyword evidence="1" id="KW-0862">Zinc</keyword>
<dbReference type="Pfam" id="PF05129">
    <property type="entry name" value="Zn_ribbon_Elf1"/>
    <property type="match status" value="1"/>
</dbReference>
<organism evidence="2">
    <name type="scientific">Thermofilum pendens</name>
    <dbReference type="NCBI Taxonomy" id="2269"/>
    <lineage>
        <taxon>Archaea</taxon>
        <taxon>Thermoproteota</taxon>
        <taxon>Thermoprotei</taxon>
        <taxon>Thermofilales</taxon>
        <taxon>Thermofilaceae</taxon>
        <taxon>Thermofilum</taxon>
    </lineage>
</organism>
<reference evidence="2" key="1">
    <citation type="journal article" date="2020" name="mSystems">
        <title>Genome- and Community-Level Interaction Insights into Carbon Utilization and Element Cycling Functions of Hydrothermarchaeota in Hydrothermal Sediment.</title>
        <authorList>
            <person name="Zhou Z."/>
            <person name="Liu Y."/>
            <person name="Xu W."/>
            <person name="Pan J."/>
            <person name="Luo Z.H."/>
            <person name="Li M."/>
        </authorList>
    </citation>
    <scope>NUCLEOTIDE SEQUENCE [LARGE SCALE GENOMIC DNA]</scope>
    <source>
        <strain evidence="2">SpSt-735</strain>
    </source>
</reference>
<evidence type="ECO:0000313" key="2">
    <source>
        <dbReference type="EMBL" id="HGI43694.1"/>
    </source>
</evidence>
<evidence type="ECO:0008006" key="3">
    <source>
        <dbReference type="Google" id="ProtNLM"/>
    </source>
</evidence>
<name>A0A7C4BB98_THEPE</name>
<dbReference type="SUPFAM" id="SSF57783">
    <property type="entry name" value="Zinc beta-ribbon"/>
    <property type="match status" value="1"/>
</dbReference>
<gene>
    <name evidence="2" type="ORF">ENV17_04860</name>
</gene>
<protein>
    <recommendedName>
        <fullName evidence="3">Transcription elongation factor</fullName>
    </recommendedName>
</protein>
<dbReference type="InterPro" id="IPR038567">
    <property type="entry name" value="T_Elf1_sf"/>
</dbReference>
<comment type="caution">
    <text evidence="2">The sequence shown here is derived from an EMBL/GenBank/DDBJ whole genome shotgun (WGS) entry which is preliminary data.</text>
</comment>
<sequence length="100" mass="11389">MGRRRRKRARVRVVPKRKLPTIFECPSCGATAVSVSISKGKEKVVRVICSNCHLMGVYEYNPYLSPVDYFSKFLDDYEEGRLTRAAVKEDVGSGEEERES</sequence>
<dbReference type="EMBL" id="DTFI01000111">
    <property type="protein sequence ID" value="HGI43694.1"/>
    <property type="molecule type" value="Genomic_DNA"/>
</dbReference>
<dbReference type="AlphaFoldDB" id="A0A7C4BB98"/>
<proteinExistence type="predicted"/>